<evidence type="ECO:0000256" key="1">
    <source>
        <dbReference type="PROSITE-ProRule" id="PRU00042"/>
    </source>
</evidence>
<proteinExistence type="predicted"/>
<evidence type="ECO:0000313" key="4">
    <source>
        <dbReference type="EMBL" id="KYN40969.1"/>
    </source>
</evidence>
<evidence type="ECO:0000259" key="3">
    <source>
        <dbReference type="PROSITE" id="PS50157"/>
    </source>
</evidence>
<feature type="compositionally biased region" description="Low complexity" evidence="2">
    <location>
        <begin position="8"/>
        <end position="29"/>
    </location>
</feature>
<evidence type="ECO:0000313" key="5">
    <source>
        <dbReference type="Proteomes" id="UP000078541"/>
    </source>
</evidence>
<dbReference type="Gene3D" id="3.30.160.60">
    <property type="entry name" value="Classic Zinc Finger"/>
    <property type="match status" value="1"/>
</dbReference>
<evidence type="ECO:0000256" key="2">
    <source>
        <dbReference type="SAM" id="MobiDB-lite"/>
    </source>
</evidence>
<dbReference type="InterPro" id="IPR013087">
    <property type="entry name" value="Znf_C2H2_type"/>
</dbReference>
<dbReference type="GO" id="GO:0008270">
    <property type="term" value="F:zinc ion binding"/>
    <property type="evidence" value="ECO:0007669"/>
    <property type="project" value="UniProtKB-KW"/>
</dbReference>
<gene>
    <name evidence="4" type="ORF">ALC56_04562</name>
</gene>
<reference evidence="4 5" key="1">
    <citation type="submission" date="2016-03" db="EMBL/GenBank/DDBJ databases">
        <title>Trachymyrmex septentrionalis WGS genome.</title>
        <authorList>
            <person name="Nygaard S."/>
            <person name="Hu H."/>
            <person name="Boomsma J."/>
            <person name="Zhang G."/>
        </authorList>
    </citation>
    <scope>NUCLEOTIDE SEQUENCE [LARGE SCALE GENOMIC DNA]</scope>
    <source>
        <strain evidence="4">Tsep2-gDNA-1</strain>
        <tissue evidence="4">Whole body</tissue>
    </source>
</reference>
<dbReference type="AlphaFoldDB" id="A0A195FLV3"/>
<feature type="compositionally biased region" description="Low complexity" evidence="2">
    <location>
        <begin position="37"/>
        <end position="55"/>
    </location>
</feature>
<feature type="region of interest" description="Disordered" evidence="2">
    <location>
        <begin position="1"/>
        <end position="63"/>
    </location>
</feature>
<keyword evidence="1" id="KW-0863">Zinc-finger</keyword>
<sequence>RGFISRLQQQQQQAQQQAQQQQQQQQVGSPGSGNVGKGSPSPGNSSSPGTVTTSNKTQTEPKPVECNLCHRKFKNIPALNGHMRLHGGYFKKDAENKKSEKKEVVGPPLQTASVSVRALIEEKIIQKRTTGAVTATTSLFRLESRRIHECDSAVIYGCVSRIDCVSPVPPLYGGTVYGLPKNRDLRSEHARIFLALSTLSRCTADDASGMRVAPCVVWLSVMQRRWRTFLTKGWREEEDERERMKH</sequence>
<dbReference type="EMBL" id="KQ981491">
    <property type="protein sequence ID" value="KYN40969.1"/>
    <property type="molecule type" value="Genomic_DNA"/>
</dbReference>
<dbReference type="PROSITE" id="PS00028">
    <property type="entry name" value="ZINC_FINGER_C2H2_1"/>
    <property type="match status" value="1"/>
</dbReference>
<keyword evidence="1" id="KW-0862">Zinc</keyword>
<organism evidence="4 5">
    <name type="scientific">Trachymyrmex septentrionalis</name>
    <dbReference type="NCBI Taxonomy" id="34720"/>
    <lineage>
        <taxon>Eukaryota</taxon>
        <taxon>Metazoa</taxon>
        <taxon>Ecdysozoa</taxon>
        <taxon>Arthropoda</taxon>
        <taxon>Hexapoda</taxon>
        <taxon>Insecta</taxon>
        <taxon>Pterygota</taxon>
        <taxon>Neoptera</taxon>
        <taxon>Endopterygota</taxon>
        <taxon>Hymenoptera</taxon>
        <taxon>Apocrita</taxon>
        <taxon>Aculeata</taxon>
        <taxon>Formicoidea</taxon>
        <taxon>Formicidae</taxon>
        <taxon>Myrmicinae</taxon>
        <taxon>Trachymyrmex</taxon>
    </lineage>
</organism>
<dbReference type="SUPFAM" id="SSF57667">
    <property type="entry name" value="beta-beta-alpha zinc fingers"/>
    <property type="match status" value="1"/>
</dbReference>
<dbReference type="Proteomes" id="UP000078541">
    <property type="component" value="Unassembled WGS sequence"/>
</dbReference>
<keyword evidence="5" id="KW-1185">Reference proteome</keyword>
<feature type="domain" description="C2H2-type" evidence="3">
    <location>
        <begin position="64"/>
        <end position="91"/>
    </location>
</feature>
<protein>
    <recommendedName>
        <fullName evidence="3">C2H2-type domain-containing protein</fullName>
    </recommendedName>
</protein>
<dbReference type="InterPro" id="IPR036236">
    <property type="entry name" value="Znf_C2H2_sf"/>
</dbReference>
<accession>A0A195FLV3</accession>
<name>A0A195FLV3_9HYME</name>
<dbReference type="STRING" id="34720.A0A195FLV3"/>
<dbReference type="SMART" id="SM00355">
    <property type="entry name" value="ZnF_C2H2"/>
    <property type="match status" value="1"/>
</dbReference>
<keyword evidence="1" id="KW-0479">Metal-binding</keyword>
<feature type="non-terminal residue" evidence="4">
    <location>
        <position position="1"/>
    </location>
</feature>
<dbReference type="PROSITE" id="PS50157">
    <property type="entry name" value="ZINC_FINGER_C2H2_2"/>
    <property type="match status" value="1"/>
</dbReference>